<dbReference type="CDD" id="cd14788">
    <property type="entry name" value="GumN"/>
    <property type="match status" value="1"/>
</dbReference>
<gene>
    <name evidence="2" type="ORF">EC912_105200</name>
</gene>
<proteinExistence type="predicted"/>
<dbReference type="AlphaFoldDB" id="A0A4R3YM30"/>
<feature type="chain" id="PRO_5020379869" evidence="1">
    <location>
        <begin position="20"/>
        <end position="342"/>
    </location>
</feature>
<sequence>MRIHVAALLLFLLPTVALAQDAPAPATSAVMLDAVTVSGEQPGPGLWKVSRGEHVMYVLGILSPLPARMQWRSTEVESVIASSQVVLRAPSLTIKPKTNFFGRLFLLPSLISVRNLPDDGTLQSTVPAGDYALWSTLKQRYIGKDRGIERYRPIFAALELYKKAVEAIGLKQSTGVAGTVVSIAKTRGVPLQSVRYTVEIDEPRKAIKTFKAAELDDVRCFHQTLENIDKRLDTLTDRANAWATGDIGALRGMLAQDRWDTCLNAVTEAGIAKRLGLDDVVGHMEGLWLTAAEQALATNSQSFAVLPMELIVAKDGPLSKLKARGYTVVAPDDEDVPGPAQK</sequence>
<dbReference type="InterPro" id="IPR002816">
    <property type="entry name" value="TraB/PrgY/GumN_fam"/>
</dbReference>
<comment type="caution">
    <text evidence="2">The sequence shown here is derived from an EMBL/GenBank/DDBJ whole genome shotgun (WGS) entry which is preliminary data.</text>
</comment>
<dbReference type="RefSeq" id="WP_132145060.1">
    <property type="nucleotide sequence ID" value="NZ_SMCS01000005.1"/>
</dbReference>
<evidence type="ECO:0000313" key="3">
    <source>
        <dbReference type="Proteomes" id="UP000295645"/>
    </source>
</evidence>
<dbReference type="OrthoDB" id="8743055at2"/>
<accession>A0A4R3YM30</accession>
<dbReference type="Pfam" id="PF01963">
    <property type="entry name" value="TraB_PrgY_gumN"/>
    <property type="match status" value="1"/>
</dbReference>
<evidence type="ECO:0000313" key="2">
    <source>
        <dbReference type="EMBL" id="TCV93340.1"/>
    </source>
</evidence>
<name>A0A4R3YM30_9GAMM</name>
<dbReference type="EMBL" id="SMCS01000005">
    <property type="protein sequence ID" value="TCV93340.1"/>
    <property type="molecule type" value="Genomic_DNA"/>
</dbReference>
<feature type="signal peptide" evidence="1">
    <location>
        <begin position="1"/>
        <end position="19"/>
    </location>
</feature>
<keyword evidence="1" id="KW-0732">Signal</keyword>
<keyword evidence="3" id="KW-1185">Reference proteome</keyword>
<protein>
    <submittedName>
        <fullName evidence="2">Uncharacterized protein YbaP (TraB family)</fullName>
    </submittedName>
</protein>
<organism evidence="2 3">
    <name type="scientific">Luteibacter rhizovicinus</name>
    <dbReference type="NCBI Taxonomy" id="242606"/>
    <lineage>
        <taxon>Bacteria</taxon>
        <taxon>Pseudomonadati</taxon>
        <taxon>Pseudomonadota</taxon>
        <taxon>Gammaproteobacteria</taxon>
        <taxon>Lysobacterales</taxon>
        <taxon>Rhodanobacteraceae</taxon>
        <taxon>Luteibacter</taxon>
    </lineage>
</organism>
<reference evidence="2 3" key="1">
    <citation type="submission" date="2019-03" db="EMBL/GenBank/DDBJ databases">
        <title>Above-ground endophytic microbial communities from plants in different locations in the United States.</title>
        <authorList>
            <person name="Frank C."/>
        </authorList>
    </citation>
    <scope>NUCLEOTIDE SEQUENCE [LARGE SCALE GENOMIC DNA]</scope>
    <source>
        <strain evidence="2 3">LP_13_YM</strain>
    </source>
</reference>
<dbReference type="Proteomes" id="UP000295645">
    <property type="component" value="Unassembled WGS sequence"/>
</dbReference>
<evidence type="ECO:0000256" key="1">
    <source>
        <dbReference type="SAM" id="SignalP"/>
    </source>
</evidence>